<dbReference type="InterPro" id="IPR016181">
    <property type="entry name" value="Acyl_CoA_acyltransferase"/>
</dbReference>
<dbReference type="Pfam" id="PF00583">
    <property type="entry name" value="Acetyltransf_1"/>
    <property type="match status" value="1"/>
</dbReference>
<dbReference type="STRING" id="1111735.GCA_000428045_03727"/>
<name>A0A2N6CWY7_9GAMM</name>
<organism evidence="4 5">
    <name type="scientific">Sedimenticola selenatireducens</name>
    <dbReference type="NCBI Taxonomy" id="191960"/>
    <lineage>
        <taxon>Bacteria</taxon>
        <taxon>Pseudomonadati</taxon>
        <taxon>Pseudomonadota</taxon>
        <taxon>Gammaproteobacteria</taxon>
        <taxon>Chromatiales</taxon>
        <taxon>Sedimenticolaceae</taxon>
        <taxon>Sedimenticola</taxon>
    </lineage>
</organism>
<protein>
    <recommendedName>
        <fullName evidence="3">N-acetyltransferase domain-containing protein</fullName>
    </recommendedName>
</protein>
<evidence type="ECO:0000313" key="4">
    <source>
        <dbReference type="EMBL" id="PLX61786.1"/>
    </source>
</evidence>
<keyword evidence="2" id="KW-0012">Acyltransferase</keyword>
<dbReference type="AlphaFoldDB" id="A0A2N6CWY7"/>
<gene>
    <name evidence="4" type="ORF">C0630_09630</name>
</gene>
<dbReference type="PANTHER" id="PTHR43420:SF12">
    <property type="entry name" value="N-ACETYLTRANSFERASE DOMAIN-CONTAINING PROTEIN"/>
    <property type="match status" value="1"/>
</dbReference>
<dbReference type="PROSITE" id="PS51186">
    <property type="entry name" value="GNAT"/>
    <property type="match status" value="1"/>
</dbReference>
<reference evidence="4 5" key="1">
    <citation type="submission" date="2017-11" db="EMBL/GenBank/DDBJ databases">
        <title>Genome-resolved metagenomics identifies genetic mobility, metabolic interactions, and unexpected diversity in perchlorate-reducing communities.</title>
        <authorList>
            <person name="Barnum T.P."/>
            <person name="Figueroa I.A."/>
            <person name="Carlstrom C.I."/>
            <person name="Lucas L.N."/>
            <person name="Engelbrektson A.L."/>
            <person name="Coates J.D."/>
        </authorList>
    </citation>
    <scope>NUCLEOTIDE SEQUENCE [LARGE SCALE GENOMIC DNA]</scope>
    <source>
        <strain evidence="4">BM301</strain>
    </source>
</reference>
<evidence type="ECO:0000256" key="2">
    <source>
        <dbReference type="ARBA" id="ARBA00023315"/>
    </source>
</evidence>
<dbReference type="PANTHER" id="PTHR43420">
    <property type="entry name" value="ACETYLTRANSFERASE"/>
    <property type="match status" value="1"/>
</dbReference>
<evidence type="ECO:0000313" key="5">
    <source>
        <dbReference type="Proteomes" id="UP000235015"/>
    </source>
</evidence>
<dbReference type="EMBL" id="PKUN01000010">
    <property type="protein sequence ID" value="PLX61786.1"/>
    <property type="molecule type" value="Genomic_DNA"/>
</dbReference>
<dbReference type="GO" id="GO:0016747">
    <property type="term" value="F:acyltransferase activity, transferring groups other than amino-acyl groups"/>
    <property type="evidence" value="ECO:0007669"/>
    <property type="project" value="InterPro"/>
</dbReference>
<dbReference type="InterPro" id="IPR000182">
    <property type="entry name" value="GNAT_dom"/>
</dbReference>
<dbReference type="RefSeq" id="WP_273439112.1">
    <property type="nucleotide sequence ID" value="NZ_PKUN01000010.1"/>
</dbReference>
<feature type="domain" description="N-acetyltransferase" evidence="3">
    <location>
        <begin position="1"/>
        <end position="160"/>
    </location>
</feature>
<evidence type="ECO:0000256" key="1">
    <source>
        <dbReference type="ARBA" id="ARBA00022679"/>
    </source>
</evidence>
<dbReference type="CDD" id="cd04301">
    <property type="entry name" value="NAT_SF"/>
    <property type="match status" value="1"/>
</dbReference>
<evidence type="ECO:0000259" key="3">
    <source>
        <dbReference type="PROSITE" id="PS51186"/>
    </source>
</evidence>
<comment type="caution">
    <text evidence="4">The sequence shown here is derived from an EMBL/GenBank/DDBJ whole genome shotgun (WGS) entry which is preliminary data.</text>
</comment>
<sequence>MHVRIATAEDYSSIEGLLRELNALHSEIEPELIRRVEIYLGNDQYLQILKDEKQEILLLEDAGTVIGCAWIAERMHEGGQAIELPVAFIYEICIKESCRREGFGRTLIRAIENWALDRKLGILEFNVWSRNQAALQFYEELGFRYVRHEMSKRLAQKNADPEPT</sequence>
<keyword evidence="1" id="KW-0808">Transferase</keyword>
<dbReference type="InterPro" id="IPR050680">
    <property type="entry name" value="YpeA/RimI_acetyltransf"/>
</dbReference>
<dbReference type="Proteomes" id="UP000235015">
    <property type="component" value="Unassembled WGS sequence"/>
</dbReference>
<proteinExistence type="predicted"/>
<dbReference type="SUPFAM" id="SSF55729">
    <property type="entry name" value="Acyl-CoA N-acyltransferases (Nat)"/>
    <property type="match status" value="1"/>
</dbReference>
<dbReference type="Gene3D" id="3.40.630.30">
    <property type="match status" value="1"/>
</dbReference>
<accession>A0A2N6CWY7</accession>